<evidence type="ECO:0000313" key="4">
    <source>
        <dbReference type="Proteomes" id="UP000886476"/>
    </source>
</evidence>
<feature type="signal peptide" evidence="2">
    <location>
        <begin position="1"/>
        <end position="22"/>
    </location>
</feature>
<reference evidence="3" key="1">
    <citation type="submission" date="2020-05" db="EMBL/GenBank/DDBJ databases">
        <title>Nod-independent and nitrogen-fixing Bradyrhizobium aeschynomene sp. nov. isolated from nodules of Aeschynomene indica.</title>
        <authorList>
            <person name="Zhang Z."/>
        </authorList>
    </citation>
    <scope>NUCLEOTIDE SEQUENCE</scope>
    <source>
        <strain evidence="3">83012</strain>
    </source>
</reference>
<protein>
    <submittedName>
        <fullName evidence="3">Uncharacterized protein</fullName>
    </submittedName>
</protein>
<feature type="chain" id="PRO_5046522063" evidence="2">
    <location>
        <begin position="23"/>
        <end position="154"/>
    </location>
</feature>
<keyword evidence="2" id="KW-0732">Signal</keyword>
<keyword evidence="4" id="KW-1185">Reference proteome</keyword>
<keyword evidence="1" id="KW-1133">Transmembrane helix</keyword>
<comment type="caution">
    <text evidence="3">The sequence shown here is derived from an EMBL/GenBank/DDBJ whole genome shotgun (WGS) entry which is preliminary data.</text>
</comment>
<evidence type="ECO:0000256" key="1">
    <source>
        <dbReference type="SAM" id="Phobius"/>
    </source>
</evidence>
<dbReference type="EMBL" id="JABFDN010000020">
    <property type="protein sequence ID" value="NPU69613.1"/>
    <property type="molecule type" value="Genomic_DNA"/>
</dbReference>
<evidence type="ECO:0000256" key="2">
    <source>
        <dbReference type="SAM" id="SignalP"/>
    </source>
</evidence>
<proteinExistence type="predicted"/>
<name>A0ABX2CNT5_9BRAD</name>
<gene>
    <name evidence="3" type="ORF">HL667_31735</name>
</gene>
<keyword evidence="1" id="KW-0472">Membrane</keyword>
<dbReference type="RefSeq" id="WP_172114806.1">
    <property type="nucleotide sequence ID" value="NZ_JABFDN010000020.1"/>
</dbReference>
<feature type="transmembrane region" description="Helical" evidence="1">
    <location>
        <begin position="46"/>
        <end position="68"/>
    </location>
</feature>
<evidence type="ECO:0000313" key="3">
    <source>
        <dbReference type="EMBL" id="NPU69613.1"/>
    </source>
</evidence>
<organism evidence="3 4">
    <name type="scientific">Bradyrhizobium aeschynomenes</name>
    <dbReference type="NCBI Taxonomy" id="2734909"/>
    <lineage>
        <taxon>Bacteria</taxon>
        <taxon>Pseudomonadati</taxon>
        <taxon>Pseudomonadota</taxon>
        <taxon>Alphaproteobacteria</taxon>
        <taxon>Hyphomicrobiales</taxon>
        <taxon>Nitrobacteraceae</taxon>
        <taxon>Bradyrhizobium</taxon>
    </lineage>
</organism>
<accession>A0ABX2CNT5</accession>
<sequence>MKLVKVTLVAAFMLGSMQPSDAAVRIVFDQGGRIGNYVDRFKLLRDFGASVIIDGICAGACTLVLAYIPHDSICVTPRAVFGFRVADNPEPDGKAIPNPEATQMLYDRYPPAVRQWITRHGGMTARAIYLRGRQLQALYRSCATDVEGGRGQPR</sequence>
<keyword evidence="1" id="KW-0812">Transmembrane</keyword>
<dbReference type="Proteomes" id="UP000886476">
    <property type="component" value="Unassembled WGS sequence"/>
</dbReference>